<dbReference type="SMR" id="A0A1S4CG83"/>
<dbReference type="CDD" id="cd01647">
    <property type="entry name" value="RT_LTR"/>
    <property type="match status" value="1"/>
</dbReference>
<dbReference type="Pfam" id="PF00078">
    <property type="entry name" value="RVT_1"/>
    <property type="match status" value="1"/>
</dbReference>
<gene>
    <name evidence="2" type="primary">LOC107818656</name>
</gene>
<accession>A0A1S4CG83</accession>
<dbReference type="OrthoDB" id="420169at2759"/>
<dbReference type="InterPro" id="IPR053134">
    <property type="entry name" value="RNA-dir_DNA_polymerase"/>
</dbReference>
<dbReference type="RefSeq" id="XP_016500185.1">
    <property type="nucleotide sequence ID" value="XM_016644699.1"/>
</dbReference>
<dbReference type="PaxDb" id="4097-A0A1S4CG83"/>
<dbReference type="STRING" id="4097.A0A1S4CG83"/>
<dbReference type="Gene3D" id="3.30.70.270">
    <property type="match status" value="1"/>
</dbReference>
<dbReference type="InterPro" id="IPR000477">
    <property type="entry name" value="RT_dom"/>
</dbReference>
<feature type="domain" description="Reverse transcriptase" evidence="1">
    <location>
        <begin position="2"/>
        <end position="119"/>
    </location>
</feature>
<dbReference type="AlphaFoldDB" id="A0A1S4CG83"/>
<name>A0A1S4CG83_TOBAC</name>
<dbReference type="SUPFAM" id="SSF56672">
    <property type="entry name" value="DNA/RNA polymerases"/>
    <property type="match status" value="1"/>
</dbReference>
<dbReference type="GO" id="GO:0003964">
    <property type="term" value="F:RNA-directed DNA polymerase activity"/>
    <property type="evidence" value="ECO:0007669"/>
    <property type="project" value="UniProtKB-KW"/>
</dbReference>
<dbReference type="InterPro" id="IPR043502">
    <property type="entry name" value="DNA/RNA_pol_sf"/>
</dbReference>
<keyword evidence="2" id="KW-0548">Nucleotidyltransferase</keyword>
<sequence length="119" mass="14297">MCIDYRQLSKVSVKNKYLLPKIYDLFDKLQGTKVFWKIDLRSSYHHLKIEASKVPKTAFRTRYDHYEFSVMSFGLTNSLEAFMDLMRCGFKHYLDSFVIVFIDNILVYSRSREEHDKHL</sequence>
<dbReference type="KEGG" id="nta:107818656"/>
<reference evidence="2" key="1">
    <citation type="submission" date="2025-08" db="UniProtKB">
        <authorList>
            <consortium name="RefSeq"/>
        </authorList>
    </citation>
    <scope>IDENTIFICATION</scope>
</reference>
<evidence type="ECO:0000313" key="2">
    <source>
        <dbReference type="RefSeq" id="XP_016500185.1"/>
    </source>
</evidence>
<evidence type="ECO:0000259" key="1">
    <source>
        <dbReference type="Pfam" id="PF00078"/>
    </source>
</evidence>
<dbReference type="InterPro" id="IPR043128">
    <property type="entry name" value="Rev_trsase/Diguanyl_cyclase"/>
</dbReference>
<dbReference type="PANTHER" id="PTHR24559:SF444">
    <property type="entry name" value="REVERSE TRANSCRIPTASE DOMAIN-CONTAINING PROTEIN"/>
    <property type="match status" value="1"/>
</dbReference>
<keyword evidence="2" id="KW-0808">Transferase</keyword>
<protein>
    <submittedName>
        <fullName evidence="2">RNA-directed DNA polymerase homolog</fullName>
    </submittedName>
</protein>
<organism evidence="2">
    <name type="scientific">Nicotiana tabacum</name>
    <name type="common">Common tobacco</name>
    <dbReference type="NCBI Taxonomy" id="4097"/>
    <lineage>
        <taxon>Eukaryota</taxon>
        <taxon>Viridiplantae</taxon>
        <taxon>Streptophyta</taxon>
        <taxon>Embryophyta</taxon>
        <taxon>Tracheophyta</taxon>
        <taxon>Spermatophyta</taxon>
        <taxon>Magnoliopsida</taxon>
        <taxon>eudicotyledons</taxon>
        <taxon>Gunneridae</taxon>
        <taxon>Pentapetalae</taxon>
        <taxon>asterids</taxon>
        <taxon>lamiids</taxon>
        <taxon>Solanales</taxon>
        <taxon>Solanaceae</taxon>
        <taxon>Nicotianoideae</taxon>
        <taxon>Nicotianeae</taxon>
        <taxon>Nicotiana</taxon>
    </lineage>
</organism>
<dbReference type="Gene3D" id="3.10.10.10">
    <property type="entry name" value="HIV Type 1 Reverse Transcriptase, subunit A, domain 1"/>
    <property type="match status" value="1"/>
</dbReference>
<dbReference type="PANTHER" id="PTHR24559">
    <property type="entry name" value="TRANSPOSON TY3-I GAG-POL POLYPROTEIN"/>
    <property type="match status" value="1"/>
</dbReference>
<keyword evidence="2" id="KW-0695">RNA-directed DNA polymerase</keyword>
<proteinExistence type="predicted"/>